<dbReference type="AlphaFoldDB" id="A0A0F9CQ55"/>
<sequence>ALLVKTYRDFAGWISASWECRDCIILNDKEYWEKK</sequence>
<protein>
    <submittedName>
        <fullName evidence="1">Uncharacterized protein</fullName>
    </submittedName>
</protein>
<dbReference type="EMBL" id="LAZR01035052">
    <property type="protein sequence ID" value="KKL28557.1"/>
    <property type="molecule type" value="Genomic_DNA"/>
</dbReference>
<comment type="caution">
    <text evidence="1">The sequence shown here is derived from an EMBL/GenBank/DDBJ whole genome shotgun (WGS) entry which is preliminary data.</text>
</comment>
<name>A0A0F9CQ55_9ZZZZ</name>
<gene>
    <name evidence="1" type="ORF">LCGC14_2373920</name>
</gene>
<evidence type="ECO:0000313" key="1">
    <source>
        <dbReference type="EMBL" id="KKL28557.1"/>
    </source>
</evidence>
<accession>A0A0F9CQ55</accession>
<proteinExistence type="predicted"/>
<organism evidence="1">
    <name type="scientific">marine sediment metagenome</name>
    <dbReference type="NCBI Taxonomy" id="412755"/>
    <lineage>
        <taxon>unclassified sequences</taxon>
        <taxon>metagenomes</taxon>
        <taxon>ecological metagenomes</taxon>
    </lineage>
</organism>
<feature type="non-terminal residue" evidence="1">
    <location>
        <position position="1"/>
    </location>
</feature>
<reference evidence="1" key="1">
    <citation type="journal article" date="2015" name="Nature">
        <title>Complex archaea that bridge the gap between prokaryotes and eukaryotes.</title>
        <authorList>
            <person name="Spang A."/>
            <person name="Saw J.H."/>
            <person name="Jorgensen S.L."/>
            <person name="Zaremba-Niedzwiedzka K."/>
            <person name="Martijn J."/>
            <person name="Lind A.E."/>
            <person name="van Eijk R."/>
            <person name="Schleper C."/>
            <person name="Guy L."/>
            <person name="Ettema T.J."/>
        </authorList>
    </citation>
    <scope>NUCLEOTIDE SEQUENCE</scope>
</reference>